<dbReference type="InterPro" id="IPR000276">
    <property type="entry name" value="GPCR_Rhodpsn"/>
</dbReference>
<dbReference type="AlphaFoldDB" id="A0A813U6X0"/>
<keyword evidence="8" id="KW-1185">Reference proteome</keyword>
<dbReference type="Pfam" id="PF00001">
    <property type="entry name" value="7tm_1"/>
    <property type="match status" value="1"/>
</dbReference>
<dbReference type="PRINTS" id="PR00237">
    <property type="entry name" value="GPCRRHODOPSN"/>
</dbReference>
<evidence type="ECO:0000259" key="6">
    <source>
        <dbReference type="PROSITE" id="PS50262"/>
    </source>
</evidence>
<accession>A0A813U6X0</accession>
<dbReference type="Gene3D" id="1.20.1070.10">
    <property type="entry name" value="Rhodopsin 7-helix transmembrane proteins"/>
    <property type="match status" value="1"/>
</dbReference>
<evidence type="ECO:0000256" key="2">
    <source>
        <dbReference type="ARBA" id="ARBA00022692"/>
    </source>
</evidence>
<dbReference type="PANTHER" id="PTHR46641">
    <property type="entry name" value="FMRFAMIDE RECEPTOR-RELATED"/>
    <property type="match status" value="1"/>
</dbReference>
<feature type="transmembrane region" description="Helical" evidence="5">
    <location>
        <begin position="314"/>
        <end position="338"/>
    </location>
</feature>
<feature type="transmembrane region" description="Helical" evidence="5">
    <location>
        <begin position="172"/>
        <end position="192"/>
    </location>
</feature>
<gene>
    <name evidence="7" type="ORF">XAT740_LOCUS3890</name>
</gene>
<protein>
    <recommendedName>
        <fullName evidence="6">G-protein coupled receptors family 1 profile domain-containing protein</fullName>
    </recommendedName>
</protein>
<dbReference type="PANTHER" id="PTHR46641:SF25">
    <property type="entry name" value="CNMAMIDE RECEPTOR-RELATED"/>
    <property type="match status" value="1"/>
</dbReference>
<dbReference type="GO" id="GO:0016020">
    <property type="term" value="C:membrane"/>
    <property type="evidence" value="ECO:0007669"/>
    <property type="project" value="UniProtKB-SubCell"/>
</dbReference>
<evidence type="ECO:0000313" key="8">
    <source>
        <dbReference type="Proteomes" id="UP000663828"/>
    </source>
</evidence>
<organism evidence="7 8">
    <name type="scientific">Adineta ricciae</name>
    <name type="common">Rotifer</name>
    <dbReference type="NCBI Taxonomy" id="249248"/>
    <lineage>
        <taxon>Eukaryota</taxon>
        <taxon>Metazoa</taxon>
        <taxon>Spiralia</taxon>
        <taxon>Gnathifera</taxon>
        <taxon>Rotifera</taxon>
        <taxon>Eurotatoria</taxon>
        <taxon>Bdelloidea</taxon>
        <taxon>Adinetida</taxon>
        <taxon>Adinetidae</taxon>
        <taxon>Adineta</taxon>
    </lineage>
</organism>
<feature type="transmembrane region" description="Helical" evidence="5">
    <location>
        <begin position="230"/>
        <end position="253"/>
    </location>
</feature>
<evidence type="ECO:0000256" key="4">
    <source>
        <dbReference type="ARBA" id="ARBA00023136"/>
    </source>
</evidence>
<keyword evidence="4 5" id="KW-0472">Membrane</keyword>
<proteinExistence type="predicted"/>
<feature type="transmembrane region" description="Helical" evidence="5">
    <location>
        <begin position="132"/>
        <end position="151"/>
    </location>
</feature>
<dbReference type="InterPro" id="IPR017452">
    <property type="entry name" value="GPCR_Rhodpsn_7TM"/>
</dbReference>
<dbReference type="InterPro" id="IPR052954">
    <property type="entry name" value="GPCR-Ligand_Int"/>
</dbReference>
<evidence type="ECO:0000313" key="7">
    <source>
        <dbReference type="EMBL" id="CAF0819577.1"/>
    </source>
</evidence>
<feature type="domain" description="G-protein coupled receptors family 1 profile" evidence="6">
    <location>
        <begin position="71"/>
        <end position="337"/>
    </location>
</feature>
<feature type="transmembrane region" description="Helical" evidence="5">
    <location>
        <begin position="91"/>
        <end position="112"/>
    </location>
</feature>
<evidence type="ECO:0000256" key="3">
    <source>
        <dbReference type="ARBA" id="ARBA00022989"/>
    </source>
</evidence>
<evidence type="ECO:0000256" key="5">
    <source>
        <dbReference type="SAM" id="Phobius"/>
    </source>
</evidence>
<dbReference type="EMBL" id="CAJNOR010000153">
    <property type="protein sequence ID" value="CAF0819577.1"/>
    <property type="molecule type" value="Genomic_DNA"/>
</dbReference>
<comment type="caution">
    <text evidence="7">The sequence shown here is derived from an EMBL/GenBank/DDBJ whole genome shotgun (WGS) entry which is preliminary data.</text>
</comment>
<keyword evidence="3 5" id="KW-1133">Transmembrane helix</keyword>
<feature type="transmembrane region" description="Helical" evidence="5">
    <location>
        <begin position="60"/>
        <end position="79"/>
    </location>
</feature>
<feature type="transmembrane region" description="Helical" evidence="5">
    <location>
        <begin position="274"/>
        <end position="294"/>
    </location>
</feature>
<dbReference type="GO" id="GO:0004930">
    <property type="term" value="F:G protein-coupled receptor activity"/>
    <property type="evidence" value="ECO:0007669"/>
    <property type="project" value="InterPro"/>
</dbReference>
<reference evidence="7" key="1">
    <citation type="submission" date="2021-02" db="EMBL/GenBank/DDBJ databases">
        <authorList>
            <person name="Nowell W R."/>
        </authorList>
    </citation>
    <scope>NUCLEOTIDE SEQUENCE</scope>
</reference>
<keyword evidence="2 5" id="KW-0812">Transmembrane</keyword>
<name>A0A813U6X0_ADIRI</name>
<evidence type="ECO:0000256" key="1">
    <source>
        <dbReference type="ARBA" id="ARBA00004370"/>
    </source>
</evidence>
<dbReference type="PROSITE" id="PS50262">
    <property type="entry name" value="G_PROTEIN_RECEP_F1_2"/>
    <property type="match status" value="1"/>
</dbReference>
<dbReference type="SUPFAM" id="SSF81321">
    <property type="entry name" value="Family A G protein-coupled receptor-like"/>
    <property type="match status" value="1"/>
</dbReference>
<sequence>MSTPVTHRIDDSTCMFLTLIDSIYVDIDLFTTTISPIVANVCQNQTLSSSEEIENRINVVVPYLVVLGIIGNGLSILTFSQRKLRTLSCGCYLLLLAISDTIALLIISRPYFFKQLNIVHHLNSSFLCGLHLFLTQIFDELTPWLLVFVACNRLVLSRYPRNHNCFQTSRSALWSTLVLLIIIVFINIHLLFGIGVGYSPSQPCKSACGPLTKSPTYLFFYKNVSPIIDLLLSLIIPFCIVFIANIFILANVHRVKRRVIRIRRRKRASRNARLSIVLLADLITFLIVSLPVLLVECIYRFTRTRMRDERFENYLWIAWLIASKMIYLNYSLSFYFYVLTSSYFRHHFLLAIRCKKLHAILFRKPIGKKSHQSFPSTDYFSKHRSSHISGSSKLMNKTHEFNFLLQPHQSEMLTHVSTMINDSNFIHENRRTSDGLSHV</sequence>
<dbReference type="Proteomes" id="UP000663828">
    <property type="component" value="Unassembled WGS sequence"/>
</dbReference>
<comment type="subcellular location">
    <subcellularLocation>
        <location evidence="1">Membrane</location>
    </subcellularLocation>
</comment>